<dbReference type="RefSeq" id="XP_043049918.1">
    <property type="nucleotide sequence ID" value="XM_043195252.1"/>
</dbReference>
<name>A0A9P8AJ43_9ASCO</name>
<evidence type="ECO:0000313" key="2">
    <source>
        <dbReference type="Proteomes" id="UP000790833"/>
    </source>
</evidence>
<sequence>MRSSRIFIRNFSGSSRCGIKTPRFAKTIAEAGKPPLTESIPITRPFGLDSPILLNHRTQDAYSISHIKNELFSAEARERRQRQLDHDIKHSPFYESKSFENTKGKIFTPPVSYFRAEKSKHFPDFIGVTVCGSERSLFEILEGNVTIVRVYSTVSGENCVNSYFKVDNKNYLTSEYSEFEKEYPMTQIVDVNIPQSWIKGFIVRMSKSNIRKMIPKERLDKYFVLPDDVFSVQMKEKLNMDNLCSGYIYLLDSCGRIRWATSGYANEAEIKLMWKCVKGLQRELASKSGD</sequence>
<dbReference type="GO" id="GO:0005743">
    <property type="term" value="C:mitochondrial inner membrane"/>
    <property type="evidence" value="ECO:0007669"/>
    <property type="project" value="TreeGrafter"/>
</dbReference>
<comment type="caution">
    <text evidence="1">The sequence shown here is derived from an EMBL/GenBank/DDBJ whole genome shotgun (WGS) entry which is preliminary data.</text>
</comment>
<dbReference type="GeneID" id="66117957"/>
<dbReference type="GO" id="GO:0033615">
    <property type="term" value="P:mitochondrial proton-transporting ATP synthase complex assembly"/>
    <property type="evidence" value="ECO:0007669"/>
    <property type="project" value="TreeGrafter"/>
</dbReference>
<keyword evidence="2" id="KW-1185">Reference proteome</keyword>
<dbReference type="InterPro" id="IPR007849">
    <property type="entry name" value="ATP10"/>
</dbReference>
<evidence type="ECO:0000313" key="1">
    <source>
        <dbReference type="EMBL" id="KAG7194371.1"/>
    </source>
</evidence>
<gene>
    <name evidence="1" type="primary">ATP10</name>
    <name evidence="1" type="ORF">KQ657_004583</name>
</gene>
<dbReference type="EMBL" id="JAHMUF010000007">
    <property type="protein sequence ID" value="KAG7194371.1"/>
    <property type="molecule type" value="Genomic_DNA"/>
</dbReference>
<dbReference type="PANTHER" id="PTHR28106:SF1">
    <property type="entry name" value="MITOCHONDRIAL ATPASE COMPLEX SUBUNIT ATP10"/>
    <property type="match status" value="1"/>
</dbReference>
<dbReference type="OrthoDB" id="17089at2759"/>
<reference evidence="1" key="1">
    <citation type="submission" date="2021-03" db="EMBL/GenBank/DDBJ databases">
        <authorList>
            <person name="Palmer J.M."/>
        </authorList>
    </citation>
    <scope>NUCLEOTIDE SEQUENCE</scope>
    <source>
        <strain evidence="1">ARV_011</strain>
    </source>
</reference>
<protein>
    <submittedName>
        <fullName evidence="1">Mitochondrial ATPase complex subunit atp10</fullName>
    </submittedName>
</protein>
<dbReference type="PANTHER" id="PTHR28106">
    <property type="entry name" value="MITOCHONDRIAL ATPASE COMPLEX SUBUNIT ATP10"/>
    <property type="match status" value="1"/>
</dbReference>
<dbReference type="AlphaFoldDB" id="A0A9P8AJ43"/>
<accession>A0A9P8AJ43</accession>
<dbReference type="Pfam" id="PF05176">
    <property type="entry name" value="ATP-synt_10"/>
    <property type="match status" value="1"/>
</dbReference>
<dbReference type="Proteomes" id="UP000790833">
    <property type="component" value="Unassembled WGS sequence"/>
</dbReference>
<proteinExistence type="predicted"/>
<organism evidence="1 2">
    <name type="scientific">Scheffersomyces spartinae</name>
    <dbReference type="NCBI Taxonomy" id="45513"/>
    <lineage>
        <taxon>Eukaryota</taxon>
        <taxon>Fungi</taxon>
        <taxon>Dikarya</taxon>
        <taxon>Ascomycota</taxon>
        <taxon>Saccharomycotina</taxon>
        <taxon>Pichiomycetes</taxon>
        <taxon>Debaryomycetaceae</taxon>
        <taxon>Scheffersomyces</taxon>
    </lineage>
</organism>